<dbReference type="KEGG" id="trg:TRUGW13939_09235"/>
<dbReference type="Pfam" id="PF00144">
    <property type="entry name" value="Beta-lactamase"/>
    <property type="match status" value="1"/>
</dbReference>
<accession>A0A7H8R6T6</accession>
<dbReference type="Proteomes" id="UP000509510">
    <property type="component" value="Chromosome V"/>
</dbReference>
<dbReference type="PANTHER" id="PTHR43283:SF3">
    <property type="entry name" value="BETA-LACTAMASE FAMILY PROTEIN (AFU_ORTHOLOGUE AFUA_5G07500)"/>
    <property type="match status" value="1"/>
</dbReference>
<dbReference type="InterPro" id="IPR001466">
    <property type="entry name" value="Beta-lactam-related"/>
</dbReference>
<reference evidence="3" key="1">
    <citation type="submission" date="2020-06" db="EMBL/GenBank/DDBJ databases">
        <title>A chromosome-scale genome assembly of Talaromyces rugulosus W13939.</title>
        <authorList>
            <person name="Wang B."/>
            <person name="Guo L."/>
            <person name="Ye K."/>
            <person name="Wang L."/>
        </authorList>
    </citation>
    <scope>NUCLEOTIDE SEQUENCE [LARGE SCALE GENOMIC DNA]</scope>
    <source>
        <strain evidence="3">W13939</strain>
    </source>
</reference>
<dbReference type="AlphaFoldDB" id="A0A7H8R6T6"/>
<feature type="domain" description="Beta-lactamase-related" evidence="1">
    <location>
        <begin position="25"/>
        <end position="395"/>
    </location>
</feature>
<dbReference type="GeneID" id="55996719"/>
<organism evidence="2 3">
    <name type="scientific">Talaromyces rugulosus</name>
    <name type="common">Penicillium rugulosum</name>
    <dbReference type="NCBI Taxonomy" id="121627"/>
    <lineage>
        <taxon>Eukaryota</taxon>
        <taxon>Fungi</taxon>
        <taxon>Dikarya</taxon>
        <taxon>Ascomycota</taxon>
        <taxon>Pezizomycotina</taxon>
        <taxon>Eurotiomycetes</taxon>
        <taxon>Eurotiomycetidae</taxon>
        <taxon>Eurotiales</taxon>
        <taxon>Trichocomaceae</taxon>
        <taxon>Talaromyces</taxon>
        <taxon>Talaromyces sect. Islandici</taxon>
    </lineage>
</organism>
<dbReference type="Gene3D" id="3.40.710.10">
    <property type="entry name" value="DD-peptidase/beta-lactamase superfamily"/>
    <property type="match status" value="1"/>
</dbReference>
<dbReference type="PANTHER" id="PTHR43283">
    <property type="entry name" value="BETA-LACTAMASE-RELATED"/>
    <property type="match status" value="1"/>
</dbReference>
<dbReference type="EMBL" id="CP055902">
    <property type="protein sequence ID" value="QKX62079.1"/>
    <property type="molecule type" value="Genomic_DNA"/>
</dbReference>
<name>A0A7H8R6T6_TALRU</name>
<evidence type="ECO:0000313" key="2">
    <source>
        <dbReference type="EMBL" id="QKX62079.1"/>
    </source>
</evidence>
<evidence type="ECO:0000313" key="3">
    <source>
        <dbReference type="Proteomes" id="UP000509510"/>
    </source>
</evidence>
<protein>
    <recommendedName>
        <fullName evidence="1">Beta-lactamase-related domain-containing protein</fullName>
    </recommendedName>
</protein>
<dbReference type="InterPro" id="IPR012338">
    <property type="entry name" value="Beta-lactam/transpept-like"/>
</dbReference>
<dbReference type="InterPro" id="IPR050789">
    <property type="entry name" value="Diverse_Enzym_Activities"/>
</dbReference>
<keyword evidence="3" id="KW-1185">Reference proteome</keyword>
<proteinExistence type="predicted"/>
<dbReference type="SUPFAM" id="SSF56601">
    <property type="entry name" value="beta-lactamase/transpeptidase-like"/>
    <property type="match status" value="1"/>
</dbReference>
<gene>
    <name evidence="2" type="ORF">TRUGW13939_09235</name>
</gene>
<evidence type="ECO:0000259" key="1">
    <source>
        <dbReference type="Pfam" id="PF00144"/>
    </source>
</evidence>
<sequence>MIPPLPASVVSTLKSKIDTLCNIPNKPGIPGAVFVAVDKNGERFAHASGKRGVASNEPMTLDSVFSILSCTQLVTGIACMQLVEQKVLRLDDADQVERLAPELKDVKVLQGGGQLVEKTNRITLRMLLSHTSGFGYTFSHEGLRDYSYPAGYDEFSGHISGISQPLVHQPSEAWRYGVGVDWAGILLERATSLKLGDYMQKNIFEPLGITEISFAPSEQMKSKLAYMNQRAVDGTLSGRDHLLNRSLRLQSEDDAKALFHSGGSGLFAQPRGFAKIISTLLNDGISPDTNRQILQKETVDQMFTNQIPQFPNFGRQPVAGAKPLLANPSGDIYPNNNKPQGHGLSFMITGGVTGRSDGTAGWAGLANVFWWADREKEVGGIIATQILPLGDMDATMLSAQLEATVYAALT</sequence>
<dbReference type="RefSeq" id="XP_035348253.1">
    <property type="nucleotide sequence ID" value="XM_035492360.1"/>
</dbReference>
<dbReference type="OrthoDB" id="428260at2759"/>